<dbReference type="Pfam" id="PF11653">
    <property type="entry name" value="VirionAssem_T7"/>
    <property type="match status" value="1"/>
</dbReference>
<dbReference type="EMBL" id="MT374859">
    <property type="protein sequence ID" value="QKE55684.1"/>
    <property type="molecule type" value="Genomic_DNA"/>
</dbReference>
<feature type="region of interest" description="Disordered" evidence="1">
    <location>
        <begin position="37"/>
        <end position="90"/>
    </location>
</feature>
<dbReference type="Proteomes" id="UP000505381">
    <property type="component" value="Genome"/>
</dbReference>
<accession>A0A7D3QQD8</accession>
<evidence type="ECO:0000256" key="1">
    <source>
        <dbReference type="SAM" id="MobiDB-lite"/>
    </source>
</evidence>
<evidence type="ECO:0008006" key="4">
    <source>
        <dbReference type="Google" id="ProtNLM"/>
    </source>
</evidence>
<name>A0A7D3QQD8_9CAUD</name>
<gene>
    <name evidence="2" type="ORF">vBYpPT3_00025</name>
</gene>
<reference evidence="2 3" key="1">
    <citation type="submission" date="2020-04" db="EMBL/GenBank/DDBJ databases">
        <authorList>
            <person name="Zhao X.Z."/>
        </authorList>
    </citation>
    <scope>NUCLEOTIDE SEQUENCE [LARGE SCALE GENOMIC DNA]</scope>
</reference>
<dbReference type="InterPro" id="IPR024281">
    <property type="entry name" value="Phage_T7-like_viron_assmbl"/>
</dbReference>
<protein>
    <recommendedName>
        <fullName evidence="4">Tail assembly protein</fullName>
    </recommendedName>
</protein>
<proteinExistence type="predicted"/>
<evidence type="ECO:0000313" key="3">
    <source>
        <dbReference type="Proteomes" id="UP000505381"/>
    </source>
</evidence>
<organism evidence="2 3">
    <name type="scientific">Yersinia phage vB_YpP_T3</name>
    <dbReference type="NCBI Taxonomy" id="2736204"/>
    <lineage>
        <taxon>Viruses</taxon>
        <taxon>Duplodnaviria</taxon>
        <taxon>Heunggongvirae</taxon>
        <taxon>Uroviricota</taxon>
        <taxon>Caudoviricetes</taxon>
        <taxon>Autographivirales</taxon>
        <taxon>Autotranscriptaviridae</taxon>
        <taxon>Studiervirinae</taxon>
        <taxon>Berlinvirus</taxon>
        <taxon>Berlinvirus Yepf</taxon>
    </lineage>
</organism>
<sequence>MGLGKSLMKAIKKVTKPIEGITKGALGVATGLLGGGMPDVPQAAQIVEPPSKGDVDTDDGSQTESGKKKTRASGKKSLSVARSSGGGLNI</sequence>
<evidence type="ECO:0000313" key="2">
    <source>
        <dbReference type="EMBL" id="QKE55684.1"/>
    </source>
</evidence>